<evidence type="ECO:0000256" key="1">
    <source>
        <dbReference type="ARBA" id="ARBA00007637"/>
    </source>
</evidence>
<dbReference type="eggNOG" id="COG0451">
    <property type="taxonomic scope" value="Bacteria"/>
</dbReference>
<dbReference type="InterPro" id="IPR051225">
    <property type="entry name" value="NAD(P)_epim/dehydratase"/>
</dbReference>
<accession>G0IW42</accession>
<dbReference type="GO" id="GO:0006567">
    <property type="term" value="P:L-threonine catabolic process"/>
    <property type="evidence" value="ECO:0007669"/>
    <property type="project" value="TreeGrafter"/>
</dbReference>
<dbReference type="FunFam" id="3.40.50.720:FF:000077">
    <property type="entry name" value="L-threonine 3-dehydrogenase, mitochondrial"/>
    <property type="match status" value="1"/>
</dbReference>
<name>G0IW42_CYCMS</name>
<dbReference type="KEGG" id="cmr:Cycma_2523"/>
<sequence length="329" mass="37580">MTFETPQIKINPMNKILVTGAAGQLGTELTQKLCEIHGPEAVIASDINQNSSEKFSFCQFMMLDVLDKDSLRKVIANENISQVYHLAAILSATAEQKPLLAWKLNIDSLLILLELAKELKLEKVFWPSSIAVFGKESPKENTPQDAVQTAGTVYGISKMAGERWCEYYYSHHKVDVRSLRFPGLIGYKARPGGGTTDYAVDIFHKALTGQVFRSYLEKDTRLPMMYMPDAIKATLDLMQAPKENITVRSSYNLTAMSFTPEEIFLELKKHFPDFKIDYTPDYRQEIASNWPKSIDDQQARNDWNWHQEYDLHTMTTDIIKNLPSWIDKI</sequence>
<proteinExistence type="inferred from homology"/>
<dbReference type="HOGENOM" id="CLU_007383_19_1_10"/>
<evidence type="ECO:0000259" key="2">
    <source>
        <dbReference type="Pfam" id="PF01370"/>
    </source>
</evidence>
<feature type="domain" description="NAD-dependent epimerase/dehydratase" evidence="2">
    <location>
        <begin position="16"/>
        <end position="244"/>
    </location>
</feature>
<dbReference type="EMBL" id="CP002955">
    <property type="protein sequence ID" value="AEL26262.1"/>
    <property type="molecule type" value="Genomic_DNA"/>
</dbReference>
<dbReference type="PANTHER" id="PTHR42687">
    <property type="entry name" value="L-THREONINE 3-DEHYDROGENASE"/>
    <property type="match status" value="1"/>
</dbReference>
<protein>
    <submittedName>
        <fullName evidence="3">NAD-dependent epimerase/dehydratase</fullName>
    </submittedName>
</protein>
<dbReference type="Gene3D" id="3.40.50.720">
    <property type="entry name" value="NAD(P)-binding Rossmann-like Domain"/>
    <property type="match status" value="1"/>
</dbReference>
<dbReference type="InterPro" id="IPR001509">
    <property type="entry name" value="Epimerase_deHydtase"/>
</dbReference>
<dbReference type="GO" id="GO:0008743">
    <property type="term" value="F:L-threonine 3-dehydrogenase activity"/>
    <property type="evidence" value="ECO:0007669"/>
    <property type="project" value="TreeGrafter"/>
</dbReference>
<evidence type="ECO:0000313" key="4">
    <source>
        <dbReference type="Proteomes" id="UP000001635"/>
    </source>
</evidence>
<comment type="similarity">
    <text evidence="1">Belongs to the NAD(P)-dependent epimerase/dehydratase family.</text>
</comment>
<dbReference type="STRING" id="880070.Cycma_2523"/>
<dbReference type="SUPFAM" id="SSF51735">
    <property type="entry name" value="NAD(P)-binding Rossmann-fold domains"/>
    <property type="match status" value="1"/>
</dbReference>
<keyword evidence="4" id="KW-1185">Reference proteome</keyword>
<evidence type="ECO:0000313" key="3">
    <source>
        <dbReference type="EMBL" id="AEL26262.1"/>
    </source>
</evidence>
<reference evidence="4" key="1">
    <citation type="submission" date="2011-07" db="EMBL/GenBank/DDBJ databases">
        <title>The complete genome of Cyclobacterium marinum DSM 745.</title>
        <authorList>
            <person name="Lucas S."/>
            <person name="Han J."/>
            <person name="Lapidus A."/>
            <person name="Bruce D."/>
            <person name="Goodwin L."/>
            <person name="Pitluck S."/>
            <person name="Peters L."/>
            <person name="Kyrpides N."/>
            <person name="Mavromatis K."/>
            <person name="Ivanova N."/>
            <person name="Ovchinnikova G."/>
            <person name="Chertkov O."/>
            <person name="Detter J.C."/>
            <person name="Tapia R."/>
            <person name="Han C."/>
            <person name="Land M."/>
            <person name="Hauser L."/>
            <person name="Markowitz V."/>
            <person name="Cheng J.-F."/>
            <person name="Hugenholtz P."/>
            <person name="Woyke T."/>
            <person name="Wu D."/>
            <person name="Tindall B."/>
            <person name="Schuetze A."/>
            <person name="Brambilla E."/>
            <person name="Klenk H.-P."/>
            <person name="Eisen J.A."/>
        </authorList>
    </citation>
    <scope>NUCLEOTIDE SEQUENCE [LARGE SCALE GENOMIC DNA]</scope>
    <source>
        <strain evidence="4">ATCC 25205 / DSM 745 / LMG 13164 / NCIMB 1802</strain>
    </source>
</reference>
<dbReference type="AlphaFoldDB" id="G0IW42"/>
<dbReference type="Proteomes" id="UP000001635">
    <property type="component" value="Chromosome"/>
</dbReference>
<dbReference type="Pfam" id="PF01370">
    <property type="entry name" value="Epimerase"/>
    <property type="match status" value="1"/>
</dbReference>
<dbReference type="PANTHER" id="PTHR42687:SF1">
    <property type="entry name" value="L-THREONINE 3-DEHYDROGENASE, MITOCHONDRIAL"/>
    <property type="match status" value="1"/>
</dbReference>
<gene>
    <name evidence="3" type="ordered locus">Cycma_2523</name>
</gene>
<organism evidence="3 4">
    <name type="scientific">Cyclobacterium marinum (strain ATCC 25205 / DSM 745 / LMG 13164 / NCIMB 1802)</name>
    <name type="common">Flectobacillus marinus</name>
    <dbReference type="NCBI Taxonomy" id="880070"/>
    <lineage>
        <taxon>Bacteria</taxon>
        <taxon>Pseudomonadati</taxon>
        <taxon>Bacteroidota</taxon>
        <taxon>Cytophagia</taxon>
        <taxon>Cytophagales</taxon>
        <taxon>Cyclobacteriaceae</taxon>
        <taxon>Cyclobacterium</taxon>
    </lineage>
</organism>
<dbReference type="InterPro" id="IPR036291">
    <property type="entry name" value="NAD(P)-bd_dom_sf"/>
</dbReference>